<gene>
    <name evidence="5" type="ORF">PR048_016668</name>
</gene>
<evidence type="ECO:0000256" key="3">
    <source>
        <dbReference type="ARBA" id="ARBA00023149"/>
    </source>
</evidence>
<keyword evidence="2" id="KW-0378">Hydrolase</keyword>
<feature type="domain" description="Phosphodiesterase 4 upstream conserved regions (UCR)" evidence="4">
    <location>
        <begin position="847"/>
        <end position="888"/>
    </location>
</feature>
<dbReference type="Pfam" id="PF18100">
    <property type="entry name" value="PDE4_UCR"/>
    <property type="match status" value="1"/>
</dbReference>
<comment type="caution">
    <text evidence="5">The sequence shown here is derived from an EMBL/GenBank/DDBJ whole genome shotgun (WGS) entry which is preliminary data.</text>
</comment>
<name>A0ABQ9H7D2_9NEOP</name>
<dbReference type="EC" id="3.1.4.53" evidence="1"/>
<keyword evidence="6" id="KW-1185">Reference proteome</keyword>
<dbReference type="InterPro" id="IPR040844">
    <property type="entry name" value="PDE4_UCR"/>
</dbReference>
<evidence type="ECO:0000313" key="5">
    <source>
        <dbReference type="EMBL" id="KAJ8880202.1"/>
    </source>
</evidence>
<sequence length="998" mass="109482">MSETATRPCGMLICQARGTVLLRRLASPDTRSLTSTTQADYTFPAVHHLGGYTFPCSPPLLRIHVSLQSTTWADYTFPCSPPLRRIHVPCSPPLLRNTRFPAVHHSCGYTFSCSPPLLRIHVSLQSTTPADTRFPAVHHPADTRFPAVHHSCGVHVSLQSTTPADTRFPAVHHSCGYTFPCSPPLLRIHVSLQSTTPADTRFLQSTTPADTRFLSVHHSCGYTFPCSRPLLRIHVSLQSTTPADTRFPAVDHSWDTRFPAVDPPADTVSLQSTTPADTRFPAVPHLDGYKFPCSPPLLRIHVSLQPTTPADTRFPAVHHLRIHVSLQPTTLRGTRFPAVHHSCGYTFPCSPPLLRIHGFSLQPTILRITFPCSPPLSADTSFPAWPQSKEGVVVVKNAQKTGHTTAVTKSQPYRESVAYTANTKGPYQAKNSLKLFSWKNGSDNSLHTKANRVRFLAGSCVNRDGRCDWSSGVFSGLSRFPRLCQRPRCLRSNNGLSTRPPGRVSLPPITVVIAATGPGGRRCHAADQVAGKTSGRGGVAVRLLASRQGEQSSIPGGFPPGSSYVDDGVGLRVFSGISRFSPALHAGAAPYSPPFTIIAGIRLRYERDDLESALRLLGWRGGRRQTGILIVVEDFWAVYLATPVCLRADIGTSISLCLVDQLSSATVPPRRSAVPPLQKLNTWPPRSLNSSPLERVPPQFSPGPASPQCSRVLRAPSLTVAFICRVSRSLVRSHHKHLVRRRLAISRRHPWLHRISLRYRTQPDGLLPNTADPRAAAIPIGSQNILAHLLKLLTSPERRRRGSDARRVSCQSFPTARRRDRERVCLGKGRVEIAGLGVLYRLSCVIADDSYMKLALETMEELDWCLDQLETIQTHRSVSDMASLKGPRWCSGRTTHLPPRLTGFDTRWGRSRIFACGIVPDDDIWSAGFLGDLPFPATFHSGAAPYIASPSSVLKTAMLRAVQIFSLTQLNCSTCVKDINLGIAFKKHSSADGQASLF</sequence>
<keyword evidence="3" id="KW-0114">cAMP</keyword>
<protein>
    <recommendedName>
        <fullName evidence="1">3',5'-cyclic-AMP phosphodiesterase</fullName>
        <ecNumber evidence="1">3.1.4.53</ecNumber>
    </recommendedName>
</protein>
<evidence type="ECO:0000256" key="2">
    <source>
        <dbReference type="ARBA" id="ARBA00022801"/>
    </source>
</evidence>
<reference evidence="5 6" key="1">
    <citation type="submission" date="2023-02" db="EMBL/GenBank/DDBJ databases">
        <title>LHISI_Scaffold_Assembly.</title>
        <authorList>
            <person name="Stuart O.P."/>
            <person name="Cleave R."/>
            <person name="Magrath M.J.L."/>
            <person name="Mikheyev A.S."/>
        </authorList>
    </citation>
    <scope>NUCLEOTIDE SEQUENCE [LARGE SCALE GENOMIC DNA]</scope>
    <source>
        <strain evidence="5">Daus_M_001</strain>
        <tissue evidence="5">Leg muscle</tissue>
    </source>
</reference>
<evidence type="ECO:0000256" key="1">
    <source>
        <dbReference type="ARBA" id="ARBA00012276"/>
    </source>
</evidence>
<organism evidence="5 6">
    <name type="scientific">Dryococelus australis</name>
    <dbReference type="NCBI Taxonomy" id="614101"/>
    <lineage>
        <taxon>Eukaryota</taxon>
        <taxon>Metazoa</taxon>
        <taxon>Ecdysozoa</taxon>
        <taxon>Arthropoda</taxon>
        <taxon>Hexapoda</taxon>
        <taxon>Insecta</taxon>
        <taxon>Pterygota</taxon>
        <taxon>Neoptera</taxon>
        <taxon>Polyneoptera</taxon>
        <taxon>Phasmatodea</taxon>
        <taxon>Verophasmatodea</taxon>
        <taxon>Anareolatae</taxon>
        <taxon>Phasmatidae</taxon>
        <taxon>Eurycanthinae</taxon>
        <taxon>Dryococelus</taxon>
    </lineage>
</organism>
<proteinExistence type="predicted"/>
<evidence type="ECO:0000259" key="4">
    <source>
        <dbReference type="Pfam" id="PF18100"/>
    </source>
</evidence>
<dbReference type="EMBL" id="JARBHB010000006">
    <property type="protein sequence ID" value="KAJ8880202.1"/>
    <property type="molecule type" value="Genomic_DNA"/>
</dbReference>
<accession>A0ABQ9H7D2</accession>
<dbReference type="Proteomes" id="UP001159363">
    <property type="component" value="Chromosome 5"/>
</dbReference>
<evidence type="ECO:0000313" key="6">
    <source>
        <dbReference type="Proteomes" id="UP001159363"/>
    </source>
</evidence>